<reference evidence="10 11" key="1">
    <citation type="submission" date="2013-12" db="EMBL/GenBank/DDBJ databases">
        <authorList>
            <consortium name="DOE Joint Genome Institute"/>
            <person name="Muyzer G."/>
            <person name="Huntemann M."/>
            <person name="Han J."/>
            <person name="Chen A."/>
            <person name="Kyrpides N."/>
            <person name="Mavromatis K."/>
            <person name="Markowitz V."/>
            <person name="Palaniappan K."/>
            <person name="Ivanova N."/>
            <person name="Schaumberg A."/>
            <person name="Pati A."/>
            <person name="Liolios K."/>
            <person name="Nordberg H.P."/>
            <person name="Cantor M.N."/>
            <person name="Hua S.X."/>
            <person name="Woyke T."/>
        </authorList>
    </citation>
    <scope>NUCLEOTIDE SEQUENCE [LARGE SCALE GENOMIC DNA]</scope>
    <source>
        <strain evidence="10 11">ARh 1</strain>
    </source>
</reference>
<dbReference type="PANTHER" id="PTHR30621:SF0">
    <property type="entry name" value="BIFUNCTIONAL GLUTAMINE SYNTHETASE ADENYLYLTRANSFERASE_ADENYLYL-REMOVING ENZYME"/>
    <property type="match status" value="1"/>
</dbReference>
<dbReference type="HOGENOM" id="CLU_006233_0_1_6"/>
<feature type="domain" description="Glutamate-ammonia ligase adenylyltransferase repeated" evidence="8">
    <location>
        <begin position="569"/>
        <end position="824"/>
    </location>
</feature>
<feature type="domain" description="PII-uridylyltransferase/Glutamine-synthetase adenylyltransferase" evidence="9">
    <location>
        <begin position="306"/>
        <end position="445"/>
    </location>
</feature>
<evidence type="ECO:0000256" key="5">
    <source>
        <dbReference type="ARBA" id="ARBA00022842"/>
    </source>
</evidence>
<dbReference type="GO" id="GO:0005829">
    <property type="term" value="C:cytosol"/>
    <property type="evidence" value="ECO:0007669"/>
    <property type="project" value="TreeGrafter"/>
</dbReference>
<proteinExistence type="inferred from homology"/>
<dbReference type="EC" id="2.7.7.89" evidence="7"/>
<dbReference type="SUPFAM" id="SSF81593">
    <property type="entry name" value="Nucleotidyltransferase substrate binding subunit/domain"/>
    <property type="match status" value="2"/>
</dbReference>
<dbReference type="STRING" id="713585.THITH_15190"/>
<dbReference type="NCBIfam" id="NF008292">
    <property type="entry name" value="PRK11072.1"/>
    <property type="match status" value="1"/>
</dbReference>
<accession>W0DQ73</accession>
<dbReference type="FunFam" id="1.20.120.330:FF:000005">
    <property type="entry name" value="Bifunctional glutamine synthetase adenylyltransferase/adenylyl-removing enzyme"/>
    <property type="match status" value="1"/>
</dbReference>
<evidence type="ECO:0000259" key="9">
    <source>
        <dbReference type="Pfam" id="PF08335"/>
    </source>
</evidence>
<dbReference type="RefSeq" id="WP_006747047.1">
    <property type="nucleotide sequence ID" value="NZ_CP007029.1"/>
</dbReference>
<evidence type="ECO:0000256" key="2">
    <source>
        <dbReference type="ARBA" id="ARBA00022695"/>
    </source>
</evidence>
<dbReference type="EMBL" id="CP007029">
    <property type="protein sequence ID" value="AHE99397.1"/>
    <property type="molecule type" value="Genomic_DNA"/>
</dbReference>
<dbReference type="GO" id="GO:0005524">
    <property type="term" value="F:ATP binding"/>
    <property type="evidence" value="ECO:0007669"/>
    <property type="project" value="UniProtKB-UniRule"/>
</dbReference>
<comment type="catalytic activity">
    <reaction evidence="7">
        <text>[glutamine synthetase]-O(4)-(5'-adenylyl)-L-tyrosine + phosphate = [glutamine synthetase]-L-tyrosine + ADP</text>
        <dbReference type="Rhea" id="RHEA:43716"/>
        <dbReference type="Rhea" id="RHEA-COMP:10660"/>
        <dbReference type="Rhea" id="RHEA-COMP:10661"/>
        <dbReference type="ChEBI" id="CHEBI:43474"/>
        <dbReference type="ChEBI" id="CHEBI:46858"/>
        <dbReference type="ChEBI" id="CHEBI:83624"/>
        <dbReference type="ChEBI" id="CHEBI:456216"/>
        <dbReference type="EC" id="2.7.7.89"/>
    </reaction>
</comment>
<dbReference type="GO" id="GO:0000820">
    <property type="term" value="P:regulation of glutamine family amino acid metabolic process"/>
    <property type="evidence" value="ECO:0007669"/>
    <property type="project" value="UniProtKB-UniRule"/>
</dbReference>
<dbReference type="Gene3D" id="3.30.460.10">
    <property type="entry name" value="Beta Polymerase, domain 2"/>
    <property type="match status" value="2"/>
</dbReference>
<evidence type="ECO:0000256" key="4">
    <source>
        <dbReference type="ARBA" id="ARBA00022840"/>
    </source>
</evidence>
<dbReference type="GO" id="GO:0008882">
    <property type="term" value="F:[glutamate-ammonia-ligase] adenylyltransferase activity"/>
    <property type="evidence" value="ECO:0007669"/>
    <property type="project" value="UniProtKB-UniRule"/>
</dbReference>
<evidence type="ECO:0000256" key="3">
    <source>
        <dbReference type="ARBA" id="ARBA00022741"/>
    </source>
</evidence>
<dbReference type="GO" id="GO:0047388">
    <property type="term" value="F:[glutamine synthetase]-adenylyl-L-tyrosine phosphorylase activity"/>
    <property type="evidence" value="ECO:0007669"/>
    <property type="project" value="UniProtKB-EC"/>
</dbReference>
<dbReference type="Gene3D" id="1.20.120.330">
    <property type="entry name" value="Nucleotidyltransferases domain 2"/>
    <property type="match status" value="2"/>
</dbReference>
<sequence>MHVSPPALPEHLPAAARERARQRLDQFLALVPDPPPAMPGAAMVFLCSDYVTQIAQRHPEYLLDLLDTHGAMPARTGRELRADLAGRLEQARDETELKACLRELRHRELIRIAWRDLLGQAELDEVMHDLSRLADVLVQGALGWLDARHREKYGIPRDREGEPQSLIVLGMGKLGGRELNFSSDIDLIFAYHRPGSTDGARMIDNQEYFQRLGRALIAALADVTPEGFCYRVDMRLRPFGSAGPLVMHFDAIEDYYQAHGREWERYALIKARVMAGDPGDGERLMQKLRPFIYRRYLDYGAFANLRALKRKINEESVRKERIEDVKHGEGGIREIEFIGQVFQLIRGGRDRALQRRDLLGVLDLLARQQQLPRHAVDQLVHAYRFLRRVENRLQMQNDQQTHRLPPQAFDRTRLALAMGYPDEASFEMALVREQRRVHAQFEQVFSAPQRDDEDNLDDMPGAGRQRSLSRIWSLHTKQPEAVPLLARMGFADPPAAFEAIRALRQSPVTRSLSETGRQRLDRLMPLLLGAIAELDRPDPVLPRALQLVKTIARRSVYLSLLVENPLALSQLVKLCEASSWISDQLTRYPVLLDELLDPRALYAPPDREGLRRELDQELAQFALEDREQVLDRLRQYKQVQTLRVAAADIMGYLPLMRVSDHLTWLAEVLLAKVLELSWNLMVQRHGEPWCGSGDQRRRARFAIVGYGKLGGLELGYGSDLDLVFLHDSDGDQARTSGPRVIDNAEFFGRLGTRIVHLLGVFTPAGRLYEVDTRLRPSGLAGLLVSSLDAFSRYQEGSAWTWEHQALVRTRCVAGDRELGERFAEVRRKILSRPRDRDALRAEIVEMRAKMLAEHASRDPDAFDLKRDRGGITDIEFMVQYWVLANAHEHPEVCAWPDKVRTLDVLGEVGVITPELGSALADAYRDMRNRIHRLTLAGAGTRVVDPPADLRTLRSQVIATWDELFGDVAARAPAPEDTD</sequence>
<name>W0DQ73_9GAMM</name>
<organism evidence="10 11">
    <name type="scientific">Thioalkalivibrio paradoxus ARh 1</name>
    <dbReference type="NCBI Taxonomy" id="713585"/>
    <lineage>
        <taxon>Bacteria</taxon>
        <taxon>Pseudomonadati</taxon>
        <taxon>Pseudomonadota</taxon>
        <taxon>Gammaproteobacteria</taxon>
        <taxon>Chromatiales</taxon>
        <taxon>Ectothiorhodospiraceae</taxon>
        <taxon>Thioalkalivibrio</taxon>
    </lineage>
</organism>
<protein>
    <recommendedName>
        <fullName evidence="7">Bifunctional glutamine synthetase adenylyltransferase/adenylyl-removing enzyme</fullName>
    </recommendedName>
    <alternativeName>
        <fullName evidence="7">ATP:glutamine synthetase adenylyltransferase</fullName>
    </alternativeName>
    <alternativeName>
        <fullName evidence="7">ATase</fullName>
    </alternativeName>
    <domain>
        <recommendedName>
            <fullName evidence="7">Glutamine synthetase adenylyl-L-tyrosine phosphorylase</fullName>
            <ecNumber evidence="7">2.7.7.89</ecNumber>
        </recommendedName>
        <alternativeName>
            <fullName evidence="7">Adenylyl removase</fullName>
            <shortName evidence="7">AR</shortName>
            <shortName evidence="7">AT-N</shortName>
        </alternativeName>
    </domain>
    <domain>
        <recommendedName>
            <fullName evidence="7">Glutamine synthetase adenylyl transferase</fullName>
            <ecNumber evidence="7">2.7.7.42</ecNumber>
        </recommendedName>
        <alternativeName>
            <fullName evidence="7">Adenylyl transferase</fullName>
            <shortName evidence="7">AT</shortName>
            <shortName evidence="7">AT-C</shortName>
        </alternativeName>
    </domain>
</protein>
<dbReference type="InterPro" id="IPR043519">
    <property type="entry name" value="NT_sf"/>
</dbReference>
<keyword evidence="11" id="KW-1185">Reference proteome</keyword>
<keyword evidence="5 7" id="KW-0460">Magnesium</keyword>
<feature type="domain" description="PII-uridylyltransferase/Glutamine-synthetase adenylyltransferase" evidence="9">
    <location>
        <begin position="846"/>
        <end position="934"/>
    </location>
</feature>
<evidence type="ECO:0000256" key="6">
    <source>
        <dbReference type="ARBA" id="ARBA00023268"/>
    </source>
</evidence>
<dbReference type="InterPro" id="IPR013546">
    <property type="entry name" value="PII_UdlTrfase/GS_AdlTrfase"/>
</dbReference>
<dbReference type="OrthoDB" id="9759366at2"/>
<comment type="cofactor">
    <cofactor evidence="7">
        <name>Mg(2+)</name>
        <dbReference type="ChEBI" id="CHEBI:18420"/>
    </cofactor>
</comment>
<dbReference type="EC" id="2.7.7.42" evidence="7"/>
<evidence type="ECO:0000313" key="11">
    <source>
        <dbReference type="Proteomes" id="UP000005289"/>
    </source>
</evidence>
<keyword evidence="6 7" id="KW-0511">Multifunctional enzyme</keyword>
<evidence type="ECO:0000256" key="1">
    <source>
        <dbReference type="ARBA" id="ARBA00022679"/>
    </source>
</evidence>
<dbReference type="Pfam" id="PF03710">
    <property type="entry name" value="GlnE"/>
    <property type="match status" value="2"/>
</dbReference>
<dbReference type="GO" id="GO:0000287">
    <property type="term" value="F:magnesium ion binding"/>
    <property type="evidence" value="ECO:0007669"/>
    <property type="project" value="UniProtKB-UniRule"/>
</dbReference>
<dbReference type="InterPro" id="IPR023057">
    <property type="entry name" value="GlnE"/>
</dbReference>
<comment type="catalytic activity">
    <reaction evidence="7">
        <text>[glutamine synthetase]-L-tyrosine + ATP = [glutamine synthetase]-O(4)-(5'-adenylyl)-L-tyrosine + diphosphate</text>
        <dbReference type="Rhea" id="RHEA:18589"/>
        <dbReference type="Rhea" id="RHEA-COMP:10660"/>
        <dbReference type="Rhea" id="RHEA-COMP:10661"/>
        <dbReference type="ChEBI" id="CHEBI:30616"/>
        <dbReference type="ChEBI" id="CHEBI:33019"/>
        <dbReference type="ChEBI" id="CHEBI:46858"/>
        <dbReference type="ChEBI" id="CHEBI:83624"/>
        <dbReference type="EC" id="2.7.7.42"/>
    </reaction>
</comment>
<dbReference type="AlphaFoldDB" id="W0DQ73"/>
<keyword evidence="3 7" id="KW-0547">Nucleotide-binding</keyword>
<evidence type="ECO:0000313" key="10">
    <source>
        <dbReference type="EMBL" id="AHE99397.1"/>
    </source>
</evidence>
<dbReference type="Pfam" id="PF08335">
    <property type="entry name" value="GlnD_UR_UTase"/>
    <property type="match status" value="2"/>
</dbReference>
<dbReference type="KEGG" id="tti:THITH_15190"/>
<dbReference type="SUPFAM" id="SSF81301">
    <property type="entry name" value="Nucleotidyltransferase"/>
    <property type="match status" value="2"/>
</dbReference>
<gene>
    <name evidence="7" type="primary">glnE</name>
    <name evidence="10" type="ORF">THITH_15190</name>
</gene>
<feature type="region of interest" description="Adenylyl removase" evidence="7">
    <location>
        <begin position="1"/>
        <end position="449"/>
    </location>
</feature>
<feature type="region of interest" description="Adenylyl transferase" evidence="7">
    <location>
        <begin position="469"/>
        <end position="978"/>
    </location>
</feature>
<comment type="similarity">
    <text evidence="7">Belongs to the GlnE family.</text>
</comment>
<keyword evidence="1 7" id="KW-0808">Transferase</keyword>
<evidence type="ECO:0000259" key="8">
    <source>
        <dbReference type="Pfam" id="PF03710"/>
    </source>
</evidence>
<dbReference type="Proteomes" id="UP000005289">
    <property type="component" value="Chromosome"/>
</dbReference>
<dbReference type="HAMAP" id="MF_00802">
    <property type="entry name" value="GlnE"/>
    <property type="match status" value="1"/>
</dbReference>
<dbReference type="Gene3D" id="1.20.120.1510">
    <property type="match status" value="1"/>
</dbReference>
<keyword evidence="4 7" id="KW-0067">ATP-binding</keyword>
<evidence type="ECO:0000256" key="7">
    <source>
        <dbReference type="HAMAP-Rule" id="MF_00802"/>
    </source>
</evidence>
<feature type="domain" description="Glutamate-ammonia ligase adenylyltransferase repeated" evidence="8">
    <location>
        <begin position="44"/>
        <end position="281"/>
    </location>
</feature>
<dbReference type="InterPro" id="IPR005190">
    <property type="entry name" value="GlnE_rpt_dom"/>
</dbReference>
<dbReference type="CDD" id="cd05401">
    <property type="entry name" value="NT_GlnE_GlnD_like"/>
    <property type="match status" value="2"/>
</dbReference>
<dbReference type="PANTHER" id="PTHR30621">
    <property type="entry name" value="GLUTAMINE SYNTHETASE ADENYLYLTRANSFERASE"/>
    <property type="match status" value="1"/>
</dbReference>
<dbReference type="FunFam" id="3.30.460.10:FF:000009">
    <property type="entry name" value="Bifunctional glutamine synthetase adenylyltransferase/adenylyl-removing enzyme"/>
    <property type="match status" value="2"/>
</dbReference>
<keyword evidence="2 7" id="KW-0548">Nucleotidyltransferase</keyword>
<comment type="function">
    <text evidence="7">Involved in the regulation of glutamine synthetase GlnA, a key enzyme in the process to assimilate ammonia. When cellular nitrogen levels are high, the C-terminal adenylyl transferase (AT) inactivates GlnA by covalent transfer of an adenylyl group from ATP to specific tyrosine residue of GlnA, thus reducing its activity. Conversely, when nitrogen levels are low, the N-terminal adenylyl removase (AR) activates GlnA by removing the adenylyl group by phosphorolysis, increasing its activity. The regulatory region of GlnE binds the signal transduction protein PII (GlnB) which indicates the nitrogen status of the cell.</text>
</comment>